<dbReference type="InterPro" id="IPR016185">
    <property type="entry name" value="PreATP-grasp_dom_sf"/>
</dbReference>
<dbReference type="InterPro" id="IPR011761">
    <property type="entry name" value="ATP-grasp"/>
</dbReference>
<keyword evidence="5 8" id="KW-0067">ATP-binding</keyword>
<name>A0A7C2XAB3_9BACT</name>
<keyword evidence="6" id="KW-0092">Biotin</keyword>
<evidence type="ECO:0000256" key="4">
    <source>
        <dbReference type="ARBA" id="ARBA00022741"/>
    </source>
</evidence>
<evidence type="ECO:0000256" key="5">
    <source>
        <dbReference type="ARBA" id="ARBA00022840"/>
    </source>
</evidence>
<dbReference type="PANTHER" id="PTHR48095">
    <property type="entry name" value="PYRUVATE CARBOXYLASE SUBUNIT A"/>
    <property type="match status" value="1"/>
</dbReference>
<dbReference type="SUPFAM" id="SSF56059">
    <property type="entry name" value="Glutathione synthetase ATP-binding domain-like"/>
    <property type="match status" value="1"/>
</dbReference>
<feature type="domain" description="ATP-grasp" evidence="9">
    <location>
        <begin position="123"/>
        <end position="344"/>
    </location>
</feature>
<dbReference type="Gene3D" id="3.30.470.20">
    <property type="entry name" value="ATP-grasp fold, B domain"/>
    <property type="match status" value="1"/>
</dbReference>
<dbReference type="Gene3D" id="3.30.1490.20">
    <property type="entry name" value="ATP-grasp fold, A domain"/>
    <property type="match status" value="1"/>
</dbReference>
<dbReference type="InterPro" id="IPR011764">
    <property type="entry name" value="Biotin_carboxylation_dom"/>
</dbReference>
<gene>
    <name evidence="11" type="ORF">ENN98_05820</name>
</gene>
<dbReference type="Pfam" id="PF00289">
    <property type="entry name" value="Biotin_carb_N"/>
    <property type="match status" value="1"/>
</dbReference>
<dbReference type="EMBL" id="DSDS01000136">
    <property type="protein sequence ID" value="HET98195.1"/>
    <property type="molecule type" value="Genomic_DNA"/>
</dbReference>
<sequence>MKDKVLIANRGEIALRIMRACQDLGLDYVVVYTAADEHSEHVRLNLDGKGNNRRAWRVASYTDPNDILAVADHTKCTAIHPGYGFFSEDFRFARRVTTRDRPLKFIGPTWEVIKELGDKINTKRVANQLGIPTIPGTDGPIYNEIDAEEIARRLLDDQAERKIHRPSILVKAAAGGGGMGIEEVHEIEQFRRVYRQVQNYAKRQFGDPGVLIEQCLRDYNHLEVQLLCSRHGERVHFGTRNCTIQSTGRQKRLEAAPGFDPTCFPYEFDGPAVLERIVEYSLKLASHVRYDNVGTWEWIVSRDGSPYLLEVNTRIQVENDVSARISYINGQHPNLLREQIRLALGDKLGYNQNDIQFRGTSIELRIVAEDAQRGFAPWIGTISRFSYPQHEWSAVYTHVPTDRPYVIPSDYDPNLALALVWGDSMAEAKERARLFLNEMVIEGSNAAGLPIVTNLQYLADNMDRLLTF</sequence>
<dbReference type="PROSITE" id="PS50975">
    <property type="entry name" value="ATP_GRASP"/>
    <property type="match status" value="1"/>
</dbReference>
<protein>
    <recommendedName>
        <fullName evidence="2">biotin carboxylase</fullName>
        <ecNumber evidence="2">6.3.4.14</ecNumber>
    </recommendedName>
</protein>
<keyword evidence="4 8" id="KW-0547">Nucleotide-binding</keyword>
<dbReference type="GO" id="GO:0004075">
    <property type="term" value="F:biotin carboxylase activity"/>
    <property type="evidence" value="ECO:0007669"/>
    <property type="project" value="UniProtKB-EC"/>
</dbReference>
<proteinExistence type="predicted"/>
<dbReference type="EC" id="6.3.4.14" evidence="2"/>
<evidence type="ECO:0000256" key="2">
    <source>
        <dbReference type="ARBA" id="ARBA00013263"/>
    </source>
</evidence>
<comment type="caution">
    <text evidence="11">The sequence shown here is derived from an EMBL/GenBank/DDBJ whole genome shotgun (WGS) entry which is preliminary data.</text>
</comment>
<dbReference type="PROSITE" id="PS50979">
    <property type="entry name" value="BC"/>
    <property type="match status" value="1"/>
</dbReference>
<evidence type="ECO:0000256" key="6">
    <source>
        <dbReference type="ARBA" id="ARBA00023267"/>
    </source>
</evidence>
<dbReference type="GO" id="GO:0046872">
    <property type="term" value="F:metal ion binding"/>
    <property type="evidence" value="ECO:0007669"/>
    <property type="project" value="InterPro"/>
</dbReference>
<dbReference type="SUPFAM" id="SSF52440">
    <property type="entry name" value="PreATP-grasp domain"/>
    <property type="match status" value="1"/>
</dbReference>
<dbReference type="Pfam" id="PF02786">
    <property type="entry name" value="CPSase_L_D2"/>
    <property type="match status" value="1"/>
</dbReference>
<dbReference type="SMART" id="SM00878">
    <property type="entry name" value="Biotin_carb_C"/>
    <property type="match status" value="1"/>
</dbReference>
<comment type="catalytic activity">
    <reaction evidence="7">
        <text>N(6)-biotinyl-L-lysyl-[protein] + hydrogencarbonate + ATP = N(6)-carboxybiotinyl-L-lysyl-[protein] + ADP + phosphate + H(+)</text>
        <dbReference type="Rhea" id="RHEA:13501"/>
        <dbReference type="Rhea" id="RHEA-COMP:10505"/>
        <dbReference type="Rhea" id="RHEA-COMP:10506"/>
        <dbReference type="ChEBI" id="CHEBI:15378"/>
        <dbReference type="ChEBI" id="CHEBI:17544"/>
        <dbReference type="ChEBI" id="CHEBI:30616"/>
        <dbReference type="ChEBI" id="CHEBI:43474"/>
        <dbReference type="ChEBI" id="CHEBI:83144"/>
        <dbReference type="ChEBI" id="CHEBI:83145"/>
        <dbReference type="ChEBI" id="CHEBI:456216"/>
        <dbReference type="EC" id="6.3.4.14"/>
    </reaction>
</comment>
<evidence type="ECO:0000259" key="9">
    <source>
        <dbReference type="PROSITE" id="PS50975"/>
    </source>
</evidence>
<dbReference type="InterPro" id="IPR005482">
    <property type="entry name" value="Biotin_COase_C"/>
</dbReference>
<dbReference type="Gene3D" id="3.40.50.20">
    <property type="match status" value="1"/>
</dbReference>
<dbReference type="Proteomes" id="UP000885986">
    <property type="component" value="Unassembled WGS sequence"/>
</dbReference>
<evidence type="ECO:0000259" key="10">
    <source>
        <dbReference type="PROSITE" id="PS50979"/>
    </source>
</evidence>
<dbReference type="InterPro" id="IPR011054">
    <property type="entry name" value="Rudment_hybrid_motif"/>
</dbReference>
<accession>A0A7C2XAB3</accession>
<dbReference type="GO" id="GO:0005524">
    <property type="term" value="F:ATP binding"/>
    <property type="evidence" value="ECO:0007669"/>
    <property type="project" value="UniProtKB-UniRule"/>
</dbReference>
<evidence type="ECO:0000256" key="3">
    <source>
        <dbReference type="ARBA" id="ARBA00022598"/>
    </source>
</evidence>
<dbReference type="InterPro" id="IPR051602">
    <property type="entry name" value="ACC_Biotin_Carboxylase"/>
</dbReference>
<dbReference type="InterPro" id="IPR013815">
    <property type="entry name" value="ATP_grasp_subdomain_1"/>
</dbReference>
<dbReference type="PROSITE" id="PS00867">
    <property type="entry name" value="CPSASE_2"/>
    <property type="match status" value="1"/>
</dbReference>
<feature type="domain" description="Biotin carboxylation" evidence="10">
    <location>
        <begin position="1"/>
        <end position="468"/>
    </location>
</feature>
<comment type="function">
    <text evidence="1">This protein is a component of the acetyl coenzyme A carboxylase complex; first, biotin carboxylase catalyzes the carboxylation of the carrier protein and then the transcarboxylase transfers the carboxyl group to form malonyl-CoA.</text>
</comment>
<evidence type="ECO:0000256" key="1">
    <source>
        <dbReference type="ARBA" id="ARBA00003761"/>
    </source>
</evidence>
<dbReference type="Pfam" id="PF02785">
    <property type="entry name" value="Biotin_carb_C"/>
    <property type="match status" value="1"/>
</dbReference>
<dbReference type="AlphaFoldDB" id="A0A7C2XAB3"/>
<keyword evidence="3" id="KW-0436">Ligase</keyword>
<reference evidence="11" key="1">
    <citation type="journal article" date="2020" name="mSystems">
        <title>Genome- and Community-Level Interaction Insights into Carbon Utilization and Element Cycling Functions of Hydrothermarchaeota in Hydrothermal Sediment.</title>
        <authorList>
            <person name="Zhou Z."/>
            <person name="Liu Y."/>
            <person name="Xu W."/>
            <person name="Pan J."/>
            <person name="Luo Z.H."/>
            <person name="Li M."/>
        </authorList>
    </citation>
    <scope>NUCLEOTIDE SEQUENCE [LARGE SCALE GENOMIC DNA]</scope>
    <source>
        <strain evidence="11">SpSt-1224</strain>
    </source>
</reference>
<evidence type="ECO:0000256" key="8">
    <source>
        <dbReference type="PROSITE-ProRule" id="PRU00409"/>
    </source>
</evidence>
<dbReference type="PANTHER" id="PTHR48095:SF2">
    <property type="entry name" value="BIOTIN CARBOXYLASE, CHLOROPLASTIC"/>
    <property type="match status" value="1"/>
</dbReference>
<evidence type="ECO:0000313" key="11">
    <source>
        <dbReference type="EMBL" id="HET98195.1"/>
    </source>
</evidence>
<dbReference type="InterPro" id="IPR005481">
    <property type="entry name" value="BC-like_N"/>
</dbReference>
<dbReference type="InterPro" id="IPR005479">
    <property type="entry name" value="CPAse_ATP-bd"/>
</dbReference>
<dbReference type="SUPFAM" id="SSF51246">
    <property type="entry name" value="Rudiment single hybrid motif"/>
    <property type="match status" value="1"/>
</dbReference>
<organism evidence="11">
    <name type="scientific">Desulfurivibrio alkaliphilus</name>
    <dbReference type="NCBI Taxonomy" id="427923"/>
    <lineage>
        <taxon>Bacteria</taxon>
        <taxon>Pseudomonadati</taxon>
        <taxon>Thermodesulfobacteriota</taxon>
        <taxon>Desulfobulbia</taxon>
        <taxon>Desulfobulbales</taxon>
        <taxon>Desulfobulbaceae</taxon>
        <taxon>Desulfurivibrio</taxon>
    </lineage>
</organism>
<evidence type="ECO:0000256" key="7">
    <source>
        <dbReference type="ARBA" id="ARBA00048600"/>
    </source>
</evidence>